<feature type="chain" id="PRO_5042288491" evidence="1">
    <location>
        <begin position="19"/>
        <end position="179"/>
    </location>
</feature>
<evidence type="ECO:0000313" key="2">
    <source>
        <dbReference type="Proteomes" id="UP000093561"/>
    </source>
</evidence>
<reference evidence="2" key="2">
    <citation type="journal article" date="2016" name="Mol. Ecol.">
        <title>Population genomics of the filarial nematode parasite Wuchereria bancrofti from mosquitoes.</title>
        <authorList>
            <person name="Small S.T."/>
            <person name="Reimer L.J."/>
            <person name="Tisch D.J."/>
            <person name="King C.L."/>
            <person name="Christensen B.M."/>
            <person name="Siba P.M."/>
            <person name="Kazura J.W."/>
            <person name="Serre D."/>
            <person name="Zimmerman P.A."/>
        </authorList>
    </citation>
    <scope>NUCLEOTIDE SEQUENCE</scope>
    <source>
        <strain evidence="2">pt0022</strain>
    </source>
</reference>
<accession>A0AAF5RVG6</accession>
<evidence type="ECO:0000256" key="1">
    <source>
        <dbReference type="SAM" id="SignalP"/>
    </source>
</evidence>
<dbReference type="AlphaFoldDB" id="A0AAF5RVG6"/>
<keyword evidence="1" id="KW-0732">Signal</keyword>
<dbReference type="Proteomes" id="UP000093561">
    <property type="component" value="Unassembled WGS sequence"/>
</dbReference>
<reference evidence="2" key="1">
    <citation type="submission" date="2015-03" db="EMBL/GenBank/DDBJ databases">
        <title>Wuchereria bancrofti Genome Sequencing Papua New Guinea Strain.</title>
        <authorList>
            <person name="Small S.T."/>
            <person name="Serre D."/>
            <person name="Zimmerman P.A."/>
        </authorList>
    </citation>
    <scope>NUCLEOTIDE SEQUENCE [LARGE SCALE GENOMIC DNA]</scope>
    <source>
        <strain evidence="2">pt0022</strain>
    </source>
</reference>
<proteinExistence type="predicted"/>
<evidence type="ECO:0000313" key="3">
    <source>
        <dbReference type="WBParaSite" id="mrna-Wban_05437"/>
    </source>
</evidence>
<sequence>MAIFIMVVILIILSLVITINCYIECCRRRTNDLRRYKDQQFFDKEYYDEICTLLYRHNKMETRQMGEDWELKLKKETHKEPTKQTKLLQERARTNPEKFPLLKDELEPFKINHDVKIREKTTTMGKMASKRRTWIGIEDDERFEQIQMPNANAIQEVQIAYTTHNCTSVKGLSGQETTV</sequence>
<organism evidence="2 3">
    <name type="scientific">Wuchereria bancrofti</name>
    <dbReference type="NCBI Taxonomy" id="6293"/>
    <lineage>
        <taxon>Eukaryota</taxon>
        <taxon>Metazoa</taxon>
        <taxon>Ecdysozoa</taxon>
        <taxon>Nematoda</taxon>
        <taxon>Chromadorea</taxon>
        <taxon>Rhabditida</taxon>
        <taxon>Spirurina</taxon>
        <taxon>Spiruromorpha</taxon>
        <taxon>Filarioidea</taxon>
        <taxon>Onchocercidae</taxon>
        <taxon>Wuchereria</taxon>
    </lineage>
</organism>
<dbReference type="WBParaSite" id="mrna-Wban_05437">
    <property type="protein sequence ID" value="mrna-Wban_05437"/>
    <property type="gene ID" value="Wban_05437"/>
</dbReference>
<name>A0AAF5RVG6_WUCBA</name>
<protein>
    <submittedName>
        <fullName evidence="3">Uncharacterized protein</fullName>
    </submittedName>
</protein>
<feature type="signal peptide" evidence="1">
    <location>
        <begin position="1"/>
        <end position="18"/>
    </location>
</feature>
<reference evidence="3" key="3">
    <citation type="submission" date="2024-02" db="UniProtKB">
        <authorList>
            <consortium name="WormBaseParasite"/>
        </authorList>
    </citation>
    <scope>IDENTIFICATION</scope>
    <source>
        <strain evidence="3">pt0022</strain>
    </source>
</reference>